<evidence type="ECO:0000259" key="2">
    <source>
        <dbReference type="Pfam" id="PF04734"/>
    </source>
</evidence>
<sequence length="450" mass="50143">MTLKLGTAKIDITPYRPVPLAGFEERTGICQGITRPLYARILVFQHDREGRKSCALLVSADLIWWDTKRARALRERIARQWDLDASAVILHATHTHGGPQTSDRFTPSLGVPDSDVVRWMEERVLDGVRCAFRDLQPVVLRRGTGQCRIGINRRRQVEGSVIMAPNPEGPVDPEVNVILCLTQNGRPKAILVHYACHPTTTGENYITSDFPGVAMERMEKQLGDGTLGVFLQGCCGNVRPALIRDQQFYRGTDKEVRELGEKLADAVFAALNRPMHPLRPIPIRSETLKVHLPFRELPTCAELEKKRGGAGVVGEWSRLLLDDPERLRSHIPLELTRLELADRLVFLAMNGEVVVEYGLMLKKHFRGRVLPLPYSNGMIGYVPTEKQMEEGGYEAVESAFYFGLPAPFSPEAGLILHETLLEWIGKEDDHDLPSTARPNGKGGSVKGAGL</sequence>
<dbReference type="Proteomes" id="UP000237797">
    <property type="component" value="Unassembled WGS sequence"/>
</dbReference>
<dbReference type="OrthoDB" id="622550at2"/>
<evidence type="ECO:0000313" key="3">
    <source>
        <dbReference type="EMBL" id="PRX41340.1"/>
    </source>
</evidence>
<evidence type="ECO:0000256" key="1">
    <source>
        <dbReference type="SAM" id="MobiDB-lite"/>
    </source>
</evidence>
<protein>
    <submittedName>
        <fullName evidence="3">Neutral/alkaline ceramidase-like enzyme</fullName>
    </submittedName>
</protein>
<accession>A0A2T0LGE2</accession>
<dbReference type="RefSeq" id="WP_146130421.1">
    <property type="nucleotide sequence ID" value="NZ_PVNE01000007.1"/>
</dbReference>
<dbReference type="InterPro" id="IPR031329">
    <property type="entry name" value="NEUT/ALK_ceramidase_N"/>
</dbReference>
<feature type="compositionally biased region" description="Gly residues" evidence="1">
    <location>
        <begin position="440"/>
        <end position="450"/>
    </location>
</feature>
<dbReference type="AlphaFoldDB" id="A0A2T0LGE2"/>
<keyword evidence="4" id="KW-1185">Reference proteome</keyword>
<comment type="caution">
    <text evidence="3">The sequence shown here is derived from an EMBL/GenBank/DDBJ whole genome shotgun (WGS) entry which is preliminary data.</text>
</comment>
<feature type="domain" description="Neutral/alkaline non-lysosomal ceramidase N-terminal" evidence="2">
    <location>
        <begin position="4"/>
        <end position="225"/>
    </location>
</feature>
<proteinExistence type="predicted"/>
<feature type="region of interest" description="Disordered" evidence="1">
    <location>
        <begin position="431"/>
        <end position="450"/>
    </location>
</feature>
<reference evidence="3 4" key="1">
    <citation type="submission" date="2018-03" db="EMBL/GenBank/DDBJ databases">
        <title>Genomic Encyclopedia of Archaeal and Bacterial Type Strains, Phase II (KMG-II): from individual species to whole genera.</title>
        <authorList>
            <person name="Goeker M."/>
        </authorList>
    </citation>
    <scope>NUCLEOTIDE SEQUENCE [LARGE SCALE GENOMIC DNA]</scope>
    <source>
        <strain evidence="3 4">DSM 44946</strain>
    </source>
</reference>
<gene>
    <name evidence="3" type="ORF">CLV97_107106</name>
</gene>
<evidence type="ECO:0000313" key="4">
    <source>
        <dbReference type="Proteomes" id="UP000237797"/>
    </source>
</evidence>
<name>A0A2T0LGE2_9BACL</name>
<dbReference type="Pfam" id="PF04734">
    <property type="entry name" value="Ceramidase_alk"/>
    <property type="match status" value="1"/>
</dbReference>
<dbReference type="EMBL" id="PVNE01000007">
    <property type="protein sequence ID" value="PRX41340.1"/>
    <property type="molecule type" value="Genomic_DNA"/>
</dbReference>
<organism evidence="3 4">
    <name type="scientific">Planifilum fimeticola</name>
    <dbReference type="NCBI Taxonomy" id="201975"/>
    <lineage>
        <taxon>Bacteria</taxon>
        <taxon>Bacillati</taxon>
        <taxon>Bacillota</taxon>
        <taxon>Bacilli</taxon>
        <taxon>Bacillales</taxon>
        <taxon>Thermoactinomycetaceae</taxon>
        <taxon>Planifilum</taxon>
    </lineage>
</organism>